<dbReference type="Proteomes" id="UP000053257">
    <property type="component" value="Unassembled WGS sequence"/>
</dbReference>
<evidence type="ECO:0000313" key="3">
    <source>
        <dbReference type="Proteomes" id="UP000053257"/>
    </source>
</evidence>
<dbReference type="OrthoDB" id="414698at2759"/>
<keyword evidence="3" id="KW-1185">Reference proteome</keyword>
<feature type="signal peptide" evidence="1">
    <location>
        <begin position="1"/>
        <end position="24"/>
    </location>
</feature>
<dbReference type="InterPro" id="IPR011990">
    <property type="entry name" value="TPR-like_helical_dom_sf"/>
</dbReference>
<dbReference type="Pfam" id="PF06041">
    <property type="entry name" value="DUF924"/>
    <property type="match status" value="1"/>
</dbReference>
<evidence type="ECO:0000313" key="2">
    <source>
        <dbReference type="EMBL" id="KIP04053.1"/>
    </source>
</evidence>
<organism evidence="2 3">
    <name type="scientific">Phlebiopsis gigantea (strain 11061_1 CR5-6)</name>
    <name type="common">White-rot fungus</name>
    <name type="synonym">Peniophora gigantea</name>
    <dbReference type="NCBI Taxonomy" id="745531"/>
    <lineage>
        <taxon>Eukaryota</taxon>
        <taxon>Fungi</taxon>
        <taxon>Dikarya</taxon>
        <taxon>Basidiomycota</taxon>
        <taxon>Agaricomycotina</taxon>
        <taxon>Agaricomycetes</taxon>
        <taxon>Polyporales</taxon>
        <taxon>Phanerochaetaceae</taxon>
        <taxon>Phlebiopsis</taxon>
    </lineage>
</organism>
<dbReference type="InterPro" id="IPR010323">
    <property type="entry name" value="DUF924"/>
</dbReference>
<protein>
    <submittedName>
        <fullName evidence="2">Uncharacterized protein</fullName>
    </submittedName>
</protein>
<name>A0A0C3PEW5_PHLG1</name>
<reference evidence="2 3" key="1">
    <citation type="journal article" date="2014" name="PLoS Genet.">
        <title>Analysis of the Phlebiopsis gigantea genome, transcriptome and secretome provides insight into its pioneer colonization strategies of wood.</title>
        <authorList>
            <person name="Hori C."/>
            <person name="Ishida T."/>
            <person name="Igarashi K."/>
            <person name="Samejima M."/>
            <person name="Suzuki H."/>
            <person name="Master E."/>
            <person name="Ferreira P."/>
            <person name="Ruiz-Duenas F.J."/>
            <person name="Held B."/>
            <person name="Canessa P."/>
            <person name="Larrondo L.F."/>
            <person name="Schmoll M."/>
            <person name="Druzhinina I.S."/>
            <person name="Kubicek C.P."/>
            <person name="Gaskell J.A."/>
            <person name="Kersten P."/>
            <person name="St John F."/>
            <person name="Glasner J."/>
            <person name="Sabat G."/>
            <person name="Splinter BonDurant S."/>
            <person name="Syed K."/>
            <person name="Yadav J."/>
            <person name="Mgbeahuruike A.C."/>
            <person name="Kovalchuk A."/>
            <person name="Asiegbu F.O."/>
            <person name="Lackner G."/>
            <person name="Hoffmeister D."/>
            <person name="Rencoret J."/>
            <person name="Gutierrez A."/>
            <person name="Sun H."/>
            <person name="Lindquist E."/>
            <person name="Barry K."/>
            <person name="Riley R."/>
            <person name="Grigoriev I.V."/>
            <person name="Henrissat B."/>
            <person name="Kues U."/>
            <person name="Berka R.M."/>
            <person name="Martinez A.T."/>
            <person name="Covert S.F."/>
            <person name="Blanchette R.A."/>
            <person name="Cullen D."/>
        </authorList>
    </citation>
    <scope>NUCLEOTIDE SEQUENCE [LARGE SCALE GENOMIC DNA]</scope>
    <source>
        <strain evidence="2 3">11061_1 CR5-6</strain>
    </source>
</reference>
<dbReference type="SUPFAM" id="SSF48452">
    <property type="entry name" value="TPR-like"/>
    <property type="match status" value="1"/>
</dbReference>
<proteinExistence type="predicted"/>
<sequence length="165" mass="19153">MAQRWSFDYSLVALIWLTAPLVHSESIEADQRQTALSEGMRAAVEKHTRTVDPYRATAEEDSKDIYGFSRVLLVEAPKWENGTKMEVFVYWLLRVFRVHTPIVEKFGGYPYRNPSLGRVSTPKEEQYLKDTDYFAALTDEEVIKKILRDVEEGRWSPLEDVAEFS</sequence>
<dbReference type="Gene3D" id="1.25.40.10">
    <property type="entry name" value="Tetratricopeptide repeat domain"/>
    <property type="match status" value="1"/>
</dbReference>
<accession>A0A0C3PEW5</accession>
<keyword evidence="1" id="KW-0732">Signal</keyword>
<feature type="chain" id="PRO_5002168101" evidence="1">
    <location>
        <begin position="25"/>
        <end position="165"/>
    </location>
</feature>
<dbReference type="AlphaFoldDB" id="A0A0C3PEW5"/>
<dbReference type="HOGENOM" id="CLU_1611391_0_0_1"/>
<dbReference type="EMBL" id="KN840588">
    <property type="protein sequence ID" value="KIP04053.1"/>
    <property type="molecule type" value="Genomic_DNA"/>
</dbReference>
<evidence type="ECO:0000256" key="1">
    <source>
        <dbReference type="SAM" id="SignalP"/>
    </source>
</evidence>
<gene>
    <name evidence="2" type="ORF">PHLGIDRAFT_211899</name>
</gene>